<dbReference type="OrthoDB" id="6681382at2"/>
<name>A0A0F5K1Y9_9BURK</name>
<dbReference type="RefSeq" id="WP_024901466.1">
    <property type="nucleotide sequence ID" value="NZ_CP191271.1"/>
</dbReference>
<accession>A0A0F5K1Y9</accession>
<dbReference type="Gene3D" id="2.60.120.620">
    <property type="entry name" value="q2cbj1_9rhob like domain"/>
    <property type="match status" value="1"/>
</dbReference>
<evidence type="ECO:0000313" key="1">
    <source>
        <dbReference type="EMBL" id="KKB64131.1"/>
    </source>
</evidence>
<comment type="caution">
    <text evidence="1">The sequence shown here is derived from an EMBL/GenBank/DDBJ whole genome shotgun (WGS) entry which is preliminary data.</text>
</comment>
<dbReference type="Pfam" id="PF10014">
    <property type="entry name" value="2OG-Fe_Oxy_2"/>
    <property type="match status" value="1"/>
</dbReference>
<dbReference type="PATRIC" id="fig|28092.6.peg.1973"/>
<dbReference type="STRING" id="28092.WM40_08335"/>
<protein>
    <recommendedName>
        <fullName evidence="3">2OG-Fe dioxygenase family protein</fullName>
    </recommendedName>
</protein>
<proteinExistence type="predicted"/>
<dbReference type="AlphaFoldDB" id="A0A0F5K1Y9"/>
<organism evidence="1 2">
    <name type="scientific">Robbsia andropogonis</name>
    <dbReference type="NCBI Taxonomy" id="28092"/>
    <lineage>
        <taxon>Bacteria</taxon>
        <taxon>Pseudomonadati</taxon>
        <taxon>Pseudomonadota</taxon>
        <taxon>Betaproteobacteria</taxon>
        <taxon>Burkholderiales</taxon>
        <taxon>Burkholderiaceae</taxon>
        <taxon>Robbsia</taxon>
    </lineage>
</organism>
<evidence type="ECO:0000313" key="2">
    <source>
        <dbReference type="Proteomes" id="UP000033618"/>
    </source>
</evidence>
<evidence type="ECO:0008006" key="3">
    <source>
        <dbReference type="Google" id="ProtNLM"/>
    </source>
</evidence>
<dbReference type="InterPro" id="IPR018724">
    <property type="entry name" value="2OG-Fe_dioxygenase"/>
</dbReference>
<dbReference type="GO" id="GO:0051213">
    <property type="term" value="F:dioxygenase activity"/>
    <property type="evidence" value="ECO:0007669"/>
    <property type="project" value="InterPro"/>
</dbReference>
<dbReference type="Proteomes" id="UP000033618">
    <property type="component" value="Unassembled WGS sequence"/>
</dbReference>
<keyword evidence="2" id="KW-1185">Reference proteome</keyword>
<gene>
    <name evidence="1" type="ORF">WM40_08335</name>
</gene>
<sequence>MEQLFEHRPRSIPEPHAQVSLNREAASLCEFIAQKDFCFLPAGKTRRLLGTVADVGAGEWQQFAESWNRLELDTFMGDGGRYRYRRHAVYSALPGGRRAYLEAQQPHYQSLNYNHLNGGIPRYFAPLEPEISGSDAMNAVLAFCCEIFGRLAPYYAWHIEVHQFRINATSGEGLPTPEGMHRDGVNFVFMMLMDRQNVSNGESKIADRHGERLAAYTMVSPFDAAILNDERVVHGVTPIERIKADVPAYRDMLVVTFCKK</sequence>
<reference evidence="1 2" key="1">
    <citation type="submission" date="2015-03" db="EMBL/GenBank/DDBJ databases">
        <title>Draft Genome Sequence of Burkholderia andropogonis type strain ICMP2807, isolated from Sorghum bicolor.</title>
        <authorList>
            <person name="Lopes-Santos L."/>
            <person name="Castro D.B."/>
            <person name="Ottoboni L.M."/>
            <person name="Park D."/>
            <person name="Weirc B.S."/>
            <person name="Destefano S.A."/>
        </authorList>
    </citation>
    <scope>NUCLEOTIDE SEQUENCE [LARGE SCALE GENOMIC DNA]</scope>
    <source>
        <strain evidence="1 2">ICMP2807</strain>
    </source>
</reference>
<dbReference type="EMBL" id="LAQU01000006">
    <property type="protein sequence ID" value="KKB64131.1"/>
    <property type="molecule type" value="Genomic_DNA"/>
</dbReference>